<evidence type="ECO:0000313" key="3">
    <source>
        <dbReference type="Proteomes" id="UP000700334"/>
    </source>
</evidence>
<feature type="compositionally biased region" description="Gly residues" evidence="1">
    <location>
        <begin position="56"/>
        <end position="74"/>
    </location>
</feature>
<feature type="region of interest" description="Disordered" evidence="1">
    <location>
        <begin position="184"/>
        <end position="233"/>
    </location>
</feature>
<feature type="region of interest" description="Disordered" evidence="1">
    <location>
        <begin position="32"/>
        <end position="104"/>
    </location>
</feature>
<evidence type="ECO:0000313" key="2">
    <source>
        <dbReference type="EMBL" id="KAG8521207.1"/>
    </source>
</evidence>
<dbReference type="AlphaFoldDB" id="A0A8J6ALF2"/>
<comment type="caution">
    <text evidence="2">The sequence shown here is derived from an EMBL/GenBank/DDBJ whole genome shotgun (WGS) entry which is preliminary data.</text>
</comment>
<reference evidence="2" key="1">
    <citation type="journal article" date="2021" name="Evol. Appl.">
        <title>The genome of the Pyrenean desman and the effects of bottlenecks and inbreeding on the genomic landscape of an endangered species.</title>
        <authorList>
            <person name="Escoda L."/>
            <person name="Castresana J."/>
        </authorList>
    </citation>
    <scope>NUCLEOTIDE SEQUENCE</scope>
    <source>
        <strain evidence="2">IBE-C5619</strain>
    </source>
</reference>
<dbReference type="Proteomes" id="UP000700334">
    <property type="component" value="Unassembled WGS sequence"/>
</dbReference>
<dbReference type="OrthoDB" id="8960021at2759"/>
<proteinExistence type="predicted"/>
<gene>
    <name evidence="2" type="ORF">J0S82_017580</name>
</gene>
<protein>
    <submittedName>
        <fullName evidence="2">Calcium-binding protein 7</fullName>
    </submittedName>
</protein>
<sequence>MPFHPVTAALMYRGIYTVPNLLSEQRPVDIPEDELEGECPPTPARPPRALLPVRPGGAGRGRGRGLPAGAGCRGIGARRGRRGRLAPRGPRRGSRRRRGGPAPARVVPALRKLAGPRSGVTGPRSPRWRCGNAVRHFGAGVPAAPLRPPAGSRSPVPSAVPAAARARIGIPLVWLLNPSARAVGAGERAVGRSQPLRGSPRPPSRRPFTALGDPRPRAPGRQPGRWWQQQVAR</sequence>
<feature type="compositionally biased region" description="Basic residues" evidence="1">
    <location>
        <begin position="76"/>
        <end position="99"/>
    </location>
</feature>
<feature type="compositionally biased region" description="Low complexity" evidence="1">
    <location>
        <begin position="184"/>
        <end position="199"/>
    </location>
</feature>
<organism evidence="2 3">
    <name type="scientific">Galemys pyrenaicus</name>
    <name type="common">Iberian desman</name>
    <name type="synonym">Pyrenean desman</name>
    <dbReference type="NCBI Taxonomy" id="202257"/>
    <lineage>
        <taxon>Eukaryota</taxon>
        <taxon>Metazoa</taxon>
        <taxon>Chordata</taxon>
        <taxon>Craniata</taxon>
        <taxon>Vertebrata</taxon>
        <taxon>Euteleostomi</taxon>
        <taxon>Mammalia</taxon>
        <taxon>Eutheria</taxon>
        <taxon>Laurasiatheria</taxon>
        <taxon>Eulipotyphla</taxon>
        <taxon>Talpidae</taxon>
        <taxon>Galemys</taxon>
    </lineage>
</organism>
<keyword evidence="3" id="KW-1185">Reference proteome</keyword>
<accession>A0A8J6ALF2</accession>
<dbReference type="EMBL" id="JAGFMF010011483">
    <property type="protein sequence ID" value="KAG8521207.1"/>
    <property type="molecule type" value="Genomic_DNA"/>
</dbReference>
<name>A0A8J6ALF2_GALPY</name>
<evidence type="ECO:0000256" key="1">
    <source>
        <dbReference type="SAM" id="MobiDB-lite"/>
    </source>
</evidence>